<dbReference type="AlphaFoldDB" id="A0A2U1CSU4"/>
<evidence type="ECO:0000313" key="15">
    <source>
        <dbReference type="Proteomes" id="UP000246145"/>
    </source>
</evidence>
<dbReference type="InterPro" id="IPR036250">
    <property type="entry name" value="AcylCo_DH-like_C"/>
</dbReference>
<dbReference type="PANTHER" id="PTHR42803">
    <property type="entry name" value="ACYL-COA DEHYDROGENASE"/>
    <property type="match status" value="1"/>
</dbReference>
<keyword evidence="3" id="KW-0285">Flavoprotein</keyword>
<dbReference type="Gene3D" id="1.10.540.10">
    <property type="entry name" value="Acyl-CoA dehydrogenase/oxidase, N-terminal domain"/>
    <property type="match status" value="1"/>
</dbReference>
<dbReference type="STRING" id="1231391.GCA_000308195_00833"/>
<dbReference type="Pfam" id="PF00441">
    <property type="entry name" value="Acyl-CoA_dh_1"/>
    <property type="match status" value="1"/>
</dbReference>
<sequence>MGYDTPLREYRFVLEELSGLSALLDCPGFQDLSVDLVRAVLEENARFVQSEIAPLNAAGDRSPARWLDGAVETPPGFRQAFSQYAQGGWQGLQHEAELGGQGFPKLVGTAAVENLNAANLSFSLCPLLTDGVIEALSTVGSEQQQALYIPPLIEGRWTGTMNLTEPQAGSDLSLLKTRAQPQPDGSYRLFGQKIFITFGEHDMAENIVHLVLARLPDAPPGVKGISLFIVPKFIVSADGSLGERNDVWCASLEHKLGIHGSPTAVMLYGSGKGEAGEGAVGYLVGEANRGLQYMFVMMNAARFAVGVQGVALAERATQQAWAYAAERLQGQGLEGPSKGPVPINRHPDVQRMLWTMRALADGGRALAAMAALARDLAHHHGNAEERGRQQALYEYLVPIVKGFCTENAVEAASLGVQVHGGMGYIEETGVAQYYRDARILPIYEGTTAIQANDLLGRKTWRDGGAVAHGLHRQMLATLDELATAAGRGGTHQAGLKVIARHMEPALQAYAQAVDYMLDQSSAPAAAFLGSVPYLMLSGVVLAGWQMARAALICTEALGDDGRGPQADDPFHAQKLAACVMYASQVLPRAPAHLASIIDGADVAGYASQASD</sequence>
<dbReference type="EMBL" id="QEKO01000001">
    <property type="protein sequence ID" value="PVY68958.1"/>
    <property type="molecule type" value="Genomic_DNA"/>
</dbReference>
<evidence type="ECO:0000256" key="7">
    <source>
        <dbReference type="ARBA" id="ARBA00058683"/>
    </source>
</evidence>
<feature type="domain" description="Acyl-CoA oxidase/dehydrogenase middle" evidence="11">
    <location>
        <begin position="161"/>
        <end position="263"/>
    </location>
</feature>
<dbReference type="SUPFAM" id="SSF56645">
    <property type="entry name" value="Acyl-CoA dehydrogenase NM domain-like"/>
    <property type="match status" value="1"/>
</dbReference>
<dbReference type="InterPro" id="IPR037069">
    <property type="entry name" value="AcylCoA_DH/ox_N_sf"/>
</dbReference>
<dbReference type="InterPro" id="IPR046373">
    <property type="entry name" value="Acyl-CoA_Oxase/DH_mid-dom_sf"/>
</dbReference>
<dbReference type="RefSeq" id="WP_116517895.1">
    <property type="nucleotide sequence ID" value="NZ_JACCEX010000008.1"/>
</dbReference>
<feature type="domain" description="Acetyl-CoA dehydrogenase-like C-terminal" evidence="13">
    <location>
        <begin position="485"/>
        <end position="601"/>
    </location>
</feature>
<name>A0A2U1CSU4_9BURK</name>
<evidence type="ECO:0000256" key="1">
    <source>
        <dbReference type="ARBA" id="ARBA00001974"/>
    </source>
</evidence>
<dbReference type="InterPro" id="IPR025878">
    <property type="entry name" value="Acyl-CoA_dh-like_C_dom"/>
</dbReference>
<dbReference type="EC" id="1.3.99.41" evidence="8"/>
<evidence type="ECO:0000313" key="14">
    <source>
        <dbReference type="EMBL" id="PVY68958.1"/>
    </source>
</evidence>
<dbReference type="GO" id="GO:0050660">
    <property type="term" value="F:flavin adenine dinucleotide binding"/>
    <property type="evidence" value="ECO:0007669"/>
    <property type="project" value="InterPro"/>
</dbReference>
<dbReference type="InterPro" id="IPR009100">
    <property type="entry name" value="AcylCoA_DH/oxidase_NM_dom_sf"/>
</dbReference>
<comment type="caution">
    <text evidence="14">The sequence shown here is derived from an EMBL/GenBank/DDBJ whole genome shotgun (WGS) entry which is preliminary data.</text>
</comment>
<evidence type="ECO:0000259" key="10">
    <source>
        <dbReference type="Pfam" id="PF00441"/>
    </source>
</evidence>
<dbReference type="Gene3D" id="1.20.140.10">
    <property type="entry name" value="Butyryl-CoA Dehydrogenase, subunit A, domain 3"/>
    <property type="match status" value="1"/>
</dbReference>
<keyword evidence="4" id="KW-0274">FAD</keyword>
<comment type="similarity">
    <text evidence="2">Belongs to the acyl-CoA dehydrogenase family.</text>
</comment>
<dbReference type="InterPro" id="IPR006091">
    <property type="entry name" value="Acyl-CoA_Oxase/DH_mid-dom"/>
</dbReference>
<evidence type="ECO:0000256" key="3">
    <source>
        <dbReference type="ARBA" id="ARBA00022630"/>
    </source>
</evidence>
<evidence type="ECO:0000256" key="8">
    <source>
        <dbReference type="ARBA" id="ARBA00066694"/>
    </source>
</evidence>
<dbReference type="SUPFAM" id="SSF47203">
    <property type="entry name" value="Acyl-CoA dehydrogenase C-terminal domain-like"/>
    <property type="match status" value="1"/>
</dbReference>
<dbReference type="InterPro" id="IPR009075">
    <property type="entry name" value="AcylCo_DH/oxidase_C"/>
</dbReference>
<keyword evidence="15" id="KW-1185">Reference proteome</keyword>
<dbReference type="InterPro" id="IPR052166">
    <property type="entry name" value="Diverse_Acyl-CoA_DH"/>
</dbReference>
<dbReference type="Gene3D" id="2.40.110.10">
    <property type="entry name" value="Butyryl-CoA Dehydrogenase, subunit A, domain 2"/>
    <property type="match status" value="1"/>
</dbReference>
<organism evidence="14 15">
    <name type="scientific">Pusillimonas noertemannii</name>
    <dbReference type="NCBI Taxonomy" id="305977"/>
    <lineage>
        <taxon>Bacteria</taxon>
        <taxon>Pseudomonadati</taxon>
        <taxon>Pseudomonadota</taxon>
        <taxon>Betaproteobacteria</taxon>
        <taxon>Burkholderiales</taxon>
        <taxon>Alcaligenaceae</taxon>
        <taxon>Pusillimonas</taxon>
    </lineage>
</organism>
<evidence type="ECO:0000256" key="5">
    <source>
        <dbReference type="ARBA" id="ARBA00023002"/>
    </source>
</evidence>
<dbReference type="Pfam" id="PF12806">
    <property type="entry name" value="Acyl-CoA_dh_C"/>
    <property type="match status" value="1"/>
</dbReference>
<keyword evidence="5" id="KW-0560">Oxidoreductase</keyword>
<comment type="catalytic activity">
    <reaction evidence="6">
        <text>3-(methylsulfanyl)propanoyl-CoA + oxidized [electron-transfer flavoprotein] + H(+) = 3-(methylsulfanyl)acryloyl-CoA + reduced [electron-transfer flavoprotein]</text>
        <dbReference type="Rhea" id="RHEA:52612"/>
        <dbReference type="Rhea" id="RHEA-COMP:10685"/>
        <dbReference type="Rhea" id="RHEA-COMP:10686"/>
        <dbReference type="ChEBI" id="CHEBI:15378"/>
        <dbReference type="ChEBI" id="CHEBI:57692"/>
        <dbReference type="ChEBI" id="CHEBI:58307"/>
        <dbReference type="ChEBI" id="CHEBI:82815"/>
        <dbReference type="ChEBI" id="CHEBI:84994"/>
        <dbReference type="EC" id="1.3.99.41"/>
    </reaction>
    <physiologicalReaction direction="left-to-right" evidence="6">
        <dbReference type="Rhea" id="RHEA:52613"/>
    </physiologicalReaction>
</comment>
<evidence type="ECO:0000256" key="2">
    <source>
        <dbReference type="ARBA" id="ARBA00009347"/>
    </source>
</evidence>
<evidence type="ECO:0000256" key="4">
    <source>
        <dbReference type="ARBA" id="ARBA00022827"/>
    </source>
</evidence>
<dbReference type="OrthoDB" id="9764895at2"/>
<reference evidence="14 15" key="1">
    <citation type="submission" date="2018-04" db="EMBL/GenBank/DDBJ databases">
        <title>Genomic Encyclopedia of Type Strains, Phase IV (KMG-IV): sequencing the most valuable type-strain genomes for metagenomic binning, comparative biology and taxonomic classification.</title>
        <authorList>
            <person name="Goeker M."/>
        </authorList>
    </citation>
    <scope>NUCLEOTIDE SEQUENCE [LARGE SCALE GENOMIC DNA]</scope>
    <source>
        <strain evidence="14 15">DSM 10065</strain>
    </source>
</reference>
<comment type="cofactor">
    <cofactor evidence="1">
        <name>FAD</name>
        <dbReference type="ChEBI" id="CHEBI:57692"/>
    </cofactor>
</comment>
<feature type="domain" description="Acyl-CoA dehydrogenase/oxidase N-terminal" evidence="12">
    <location>
        <begin position="39"/>
        <end position="155"/>
    </location>
</feature>
<evidence type="ECO:0000256" key="6">
    <source>
        <dbReference type="ARBA" id="ARBA00051388"/>
    </source>
</evidence>
<dbReference type="InterPro" id="IPR013786">
    <property type="entry name" value="AcylCoA_DH/ox_N"/>
</dbReference>
<dbReference type="FunFam" id="2.40.110.10:FF:000031">
    <property type="entry name" value="Acyl-CoA dehydrogenase, putative"/>
    <property type="match status" value="1"/>
</dbReference>
<dbReference type="GO" id="GO:0016627">
    <property type="term" value="F:oxidoreductase activity, acting on the CH-CH group of donors"/>
    <property type="evidence" value="ECO:0007669"/>
    <property type="project" value="InterPro"/>
</dbReference>
<dbReference type="PANTHER" id="PTHR42803:SF1">
    <property type="entry name" value="BROAD-SPECIFICITY LINEAR ACYL-COA DEHYDROGENASE FADE5"/>
    <property type="match status" value="1"/>
</dbReference>
<evidence type="ECO:0000259" key="11">
    <source>
        <dbReference type="Pfam" id="PF02770"/>
    </source>
</evidence>
<dbReference type="Pfam" id="PF02770">
    <property type="entry name" value="Acyl-CoA_dh_M"/>
    <property type="match status" value="1"/>
</dbReference>
<accession>A0A2U1CSU4</accession>
<protein>
    <recommendedName>
        <fullName evidence="9">3-methylmercaptopropionyl-CoA dehydrogenase</fullName>
        <ecNumber evidence="8">1.3.99.41</ecNumber>
    </recommendedName>
</protein>
<dbReference type="Proteomes" id="UP000246145">
    <property type="component" value="Unassembled WGS sequence"/>
</dbReference>
<proteinExistence type="inferred from homology"/>
<dbReference type="Pfam" id="PF02771">
    <property type="entry name" value="Acyl-CoA_dh_N"/>
    <property type="match status" value="1"/>
</dbReference>
<evidence type="ECO:0000259" key="13">
    <source>
        <dbReference type="Pfam" id="PF12806"/>
    </source>
</evidence>
<gene>
    <name evidence="14" type="ORF">C7440_1373</name>
</gene>
<evidence type="ECO:0000256" key="9">
    <source>
        <dbReference type="ARBA" id="ARBA00069043"/>
    </source>
</evidence>
<evidence type="ECO:0000259" key="12">
    <source>
        <dbReference type="Pfam" id="PF02771"/>
    </source>
</evidence>
<comment type="function">
    <text evidence="7">Involved in the assimilation of dimethylsulphoniopropionate (DMSP), an important compound in the fixation of carbon in marine phytoplankton, by mediating the conversion of 3-(methylthio)propanoyl-CoA (MMPA-CoA) to 3-(methylthio)acryloyl-CoA (MTA-CoA).</text>
</comment>
<feature type="domain" description="Acyl-CoA dehydrogenase/oxidase C-terminal" evidence="10">
    <location>
        <begin position="288"/>
        <end position="454"/>
    </location>
</feature>